<proteinExistence type="predicted"/>
<keyword evidence="3" id="KW-1185">Reference proteome</keyword>
<dbReference type="AlphaFoldDB" id="A0A1J7I8H4"/>
<gene>
    <name evidence="2" type="ORF">CONLIGDRAFT_686159</name>
</gene>
<sequence length="150" mass="16687">MKFWFMVMLAIAVFAISYLAGAFLLVWKHPALVVFGLAIPSEGLLAQSYHEETEYTYILPFTLSKLNKKRPTHEEQVYPRSSRATQLRMKFWFKVILALTVLAISYLAGAFLLVWKYPAIVGGGLAIIALYAAVILGPVRRVAAAVGAPR</sequence>
<keyword evidence="1" id="KW-0812">Transmembrane</keyword>
<dbReference type="EMBL" id="KV875105">
    <property type="protein sequence ID" value="OIW23943.1"/>
    <property type="molecule type" value="Genomic_DNA"/>
</dbReference>
<evidence type="ECO:0000256" key="1">
    <source>
        <dbReference type="SAM" id="Phobius"/>
    </source>
</evidence>
<organism evidence="2 3">
    <name type="scientific">Coniochaeta ligniaria NRRL 30616</name>
    <dbReference type="NCBI Taxonomy" id="1408157"/>
    <lineage>
        <taxon>Eukaryota</taxon>
        <taxon>Fungi</taxon>
        <taxon>Dikarya</taxon>
        <taxon>Ascomycota</taxon>
        <taxon>Pezizomycotina</taxon>
        <taxon>Sordariomycetes</taxon>
        <taxon>Sordariomycetidae</taxon>
        <taxon>Coniochaetales</taxon>
        <taxon>Coniochaetaceae</taxon>
        <taxon>Coniochaeta</taxon>
    </lineage>
</organism>
<feature type="transmembrane region" description="Helical" evidence="1">
    <location>
        <begin position="6"/>
        <end position="27"/>
    </location>
</feature>
<protein>
    <submittedName>
        <fullName evidence="2">Uncharacterized protein</fullName>
    </submittedName>
</protein>
<name>A0A1J7I8H4_9PEZI</name>
<feature type="transmembrane region" description="Helical" evidence="1">
    <location>
        <begin position="119"/>
        <end position="139"/>
    </location>
</feature>
<dbReference type="InParanoid" id="A0A1J7I8H4"/>
<reference evidence="2 3" key="1">
    <citation type="submission" date="2016-10" db="EMBL/GenBank/DDBJ databases">
        <title>Draft genome sequence of Coniochaeta ligniaria NRRL30616, a lignocellulolytic fungus for bioabatement of inhibitors in plant biomass hydrolysates.</title>
        <authorList>
            <consortium name="DOE Joint Genome Institute"/>
            <person name="Jimenez D.J."/>
            <person name="Hector R.E."/>
            <person name="Riley R."/>
            <person name="Sun H."/>
            <person name="Grigoriev I.V."/>
            <person name="Van Elsas J.D."/>
            <person name="Nichols N.N."/>
        </authorList>
    </citation>
    <scope>NUCLEOTIDE SEQUENCE [LARGE SCALE GENOMIC DNA]</scope>
    <source>
        <strain evidence="2 3">NRRL 30616</strain>
    </source>
</reference>
<keyword evidence="1" id="KW-0472">Membrane</keyword>
<dbReference type="Proteomes" id="UP000182658">
    <property type="component" value="Unassembled WGS sequence"/>
</dbReference>
<evidence type="ECO:0000313" key="3">
    <source>
        <dbReference type="Proteomes" id="UP000182658"/>
    </source>
</evidence>
<evidence type="ECO:0000313" key="2">
    <source>
        <dbReference type="EMBL" id="OIW23943.1"/>
    </source>
</evidence>
<keyword evidence="1" id="KW-1133">Transmembrane helix</keyword>
<feature type="transmembrane region" description="Helical" evidence="1">
    <location>
        <begin position="91"/>
        <end position="113"/>
    </location>
</feature>
<accession>A0A1J7I8H4</accession>